<reference evidence="4" key="2">
    <citation type="submission" date="2020-11" db="EMBL/GenBank/DDBJ databases">
        <authorList>
            <person name="McCartney M.A."/>
            <person name="Auch B."/>
            <person name="Kono T."/>
            <person name="Mallez S."/>
            <person name="Becker A."/>
            <person name="Gohl D.M."/>
            <person name="Silverstein K.A.T."/>
            <person name="Koren S."/>
            <person name="Bechman K.B."/>
            <person name="Herman A."/>
            <person name="Abrahante J.E."/>
            <person name="Garbe J."/>
        </authorList>
    </citation>
    <scope>NUCLEOTIDE SEQUENCE</scope>
    <source>
        <strain evidence="4">Duluth1</strain>
        <tissue evidence="4">Whole animal</tissue>
    </source>
</reference>
<name>A0A9D3Z659_DREPO</name>
<accession>A0A9D3Z659</accession>
<evidence type="ECO:0000313" key="5">
    <source>
        <dbReference type="Proteomes" id="UP000828390"/>
    </source>
</evidence>
<dbReference type="EMBL" id="JAIWYP010000014">
    <property type="protein sequence ID" value="KAH3711426.1"/>
    <property type="molecule type" value="Genomic_DNA"/>
</dbReference>
<dbReference type="Gene3D" id="3.80.10.10">
    <property type="entry name" value="Ribonuclease Inhibitor"/>
    <property type="match status" value="1"/>
</dbReference>
<gene>
    <name evidence="4" type="ORF">DPMN_071095</name>
</gene>
<keyword evidence="5" id="KW-1185">Reference proteome</keyword>
<dbReference type="InterPro" id="IPR032675">
    <property type="entry name" value="LRR_dom_sf"/>
</dbReference>
<keyword evidence="2" id="KW-0732">Signal</keyword>
<evidence type="ECO:0000313" key="4">
    <source>
        <dbReference type="EMBL" id="KAH3711426.1"/>
    </source>
</evidence>
<keyword evidence="1" id="KW-0433">Leucine-rich repeat</keyword>
<dbReference type="Proteomes" id="UP000828390">
    <property type="component" value="Unassembled WGS sequence"/>
</dbReference>
<reference evidence="4" key="1">
    <citation type="journal article" date="2019" name="bioRxiv">
        <title>The Genome of the Zebra Mussel, Dreissena polymorpha: A Resource for Invasive Species Research.</title>
        <authorList>
            <person name="McCartney M.A."/>
            <person name="Auch B."/>
            <person name="Kono T."/>
            <person name="Mallez S."/>
            <person name="Zhang Y."/>
            <person name="Obille A."/>
            <person name="Becker A."/>
            <person name="Abrahante J.E."/>
            <person name="Garbe J."/>
            <person name="Badalamenti J.P."/>
            <person name="Herman A."/>
            <person name="Mangelson H."/>
            <person name="Liachko I."/>
            <person name="Sullivan S."/>
            <person name="Sone E.D."/>
            <person name="Koren S."/>
            <person name="Silverstein K.A.T."/>
            <person name="Beckman K.B."/>
            <person name="Gohl D.M."/>
        </authorList>
    </citation>
    <scope>NUCLEOTIDE SEQUENCE</scope>
    <source>
        <strain evidence="4">Duluth1</strain>
        <tissue evidence="4">Whole animal</tissue>
    </source>
</reference>
<evidence type="ECO:0000256" key="2">
    <source>
        <dbReference type="ARBA" id="ARBA00022729"/>
    </source>
</evidence>
<sequence>MLFGNPLNCDCQMRWLIATVQDKQSKLEVYGGVCSKPAHLNGRNILNITQADLNCTGMCIVVTLTKQTLPFL</sequence>
<feature type="domain" description="LRRCT" evidence="3">
    <location>
        <begin position="5"/>
        <end position="56"/>
    </location>
</feature>
<evidence type="ECO:0000256" key="1">
    <source>
        <dbReference type="ARBA" id="ARBA00022614"/>
    </source>
</evidence>
<comment type="caution">
    <text evidence="4">The sequence shown here is derived from an EMBL/GenBank/DDBJ whole genome shotgun (WGS) entry which is preliminary data.</text>
</comment>
<organism evidence="4 5">
    <name type="scientific">Dreissena polymorpha</name>
    <name type="common">Zebra mussel</name>
    <name type="synonym">Mytilus polymorpha</name>
    <dbReference type="NCBI Taxonomy" id="45954"/>
    <lineage>
        <taxon>Eukaryota</taxon>
        <taxon>Metazoa</taxon>
        <taxon>Spiralia</taxon>
        <taxon>Lophotrochozoa</taxon>
        <taxon>Mollusca</taxon>
        <taxon>Bivalvia</taxon>
        <taxon>Autobranchia</taxon>
        <taxon>Heteroconchia</taxon>
        <taxon>Euheterodonta</taxon>
        <taxon>Imparidentia</taxon>
        <taxon>Neoheterodontei</taxon>
        <taxon>Myida</taxon>
        <taxon>Dreissenoidea</taxon>
        <taxon>Dreissenidae</taxon>
        <taxon>Dreissena</taxon>
    </lineage>
</organism>
<protein>
    <recommendedName>
        <fullName evidence="3">LRRCT domain-containing protein</fullName>
    </recommendedName>
</protein>
<proteinExistence type="predicted"/>
<dbReference type="AlphaFoldDB" id="A0A9D3Z659"/>
<dbReference type="InterPro" id="IPR000483">
    <property type="entry name" value="Cys-rich_flank_reg_C"/>
</dbReference>
<dbReference type="SMART" id="SM00082">
    <property type="entry name" value="LRRCT"/>
    <property type="match status" value="1"/>
</dbReference>
<evidence type="ECO:0000259" key="3">
    <source>
        <dbReference type="SMART" id="SM00082"/>
    </source>
</evidence>